<dbReference type="Proteomes" id="UP000663829">
    <property type="component" value="Unassembled WGS sequence"/>
</dbReference>
<evidence type="ECO:0000313" key="2">
    <source>
        <dbReference type="EMBL" id="CAF4217346.1"/>
    </source>
</evidence>
<evidence type="ECO:0000313" key="1">
    <source>
        <dbReference type="EMBL" id="CAF1349069.1"/>
    </source>
</evidence>
<sequence length="277" mass="32291">MALVLELEPFSGSSDQNISDWLTRFNVLCTIADIQSEKRHLVLPWFLKSERVINWFIDTDLDHLTWEDLQRTLIRTFGSNQHQFHSQHHQIVYDHYSPTSTVNHQLLSSALQNEPLSMWPSGDQEWYVHEMQQQRAIFTKATPTKLEATDNEISNDIKQSQSEPMIMRQPVLFEQQHIQLKNPQQIYHLAAGLQEHPSSSIIQSAIILTNKLDGLLDQDIYPLAYKHNYCVTGTGPQQRTIDVNFAFTYDKFMGGLLDDNQTTLLTHWDWLWPYMVP</sequence>
<evidence type="ECO:0000313" key="3">
    <source>
        <dbReference type="Proteomes" id="UP000663829"/>
    </source>
</evidence>
<proteinExistence type="predicted"/>
<keyword evidence="3" id="KW-1185">Reference proteome</keyword>
<comment type="caution">
    <text evidence="1">The sequence shown here is derived from an EMBL/GenBank/DDBJ whole genome shotgun (WGS) entry which is preliminary data.</text>
</comment>
<dbReference type="EMBL" id="CAJNOQ010014812">
    <property type="protein sequence ID" value="CAF1349069.1"/>
    <property type="molecule type" value="Genomic_DNA"/>
</dbReference>
<name>A0A815H4C2_9BILA</name>
<accession>A0A815H4C2</accession>
<reference evidence="1" key="1">
    <citation type="submission" date="2021-02" db="EMBL/GenBank/DDBJ databases">
        <authorList>
            <person name="Nowell W R."/>
        </authorList>
    </citation>
    <scope>NUCLEOTIDE SEQUENCE</scope>
</reference>
<gene>
    <name evidence="1" type="ORF">GPM918_LOCUS30811</name>
    <name evidence="2" type="ORF">SRO942_LOCUS31437</name>
</gene>
<dbReference type="Proteomes" id="UP000681722">
    <property type="component" value="Unassembled WGS sequence"/>
</dbReference>
<dbReference type="EMBL" id="CAJOBC010063339">
    <property type="protein sequence ID" value="CAF4217346.1"/>
    <property type="molecule type" value="Genomic_DNA"/>
</dbReference>
<dbReference type="AlphaFoldDB" id="A0A815H4C2"/>
<organism evidence="1 3">
    <name type="scientific">Didymodactylos carnosus</name>
    <dbReference type="NCBI Taxonomy" id="1234261"/>
    <lineage>
        <taxon>Eukaryota</taxon>
        <taxon>Metazoa</taxon>
        <taxon>Spiralia</taxon>
        <taxon>Gnathifera</taxon>
        <taxon>Rotifera</taxon>
        <taxon>Eurotatoria</taxon>
        <taxon>Bdelloidea</taxon>
        <taxon>Philodinida</taxon>
        <taxon>Philodinidae</taxon>
        <taxon>Didymodactylos</taxon>
    </lineage>
</organism>
<protein>
    <submittedName>
        <fullName evidence="1">Uncharacterized protein</fullName>
    </submittedName>
</protein>